<evidence type="ECO:0000313" key="2">
    <source>
        <dbReference type="EMBL" id="OOK68230.1"/>
    </source>
</evidence>
<evidence type="ECO:0000256" key="1">
    <source>
        <dbReference type="SAM" id="MobiDB-lite"/>
    </source>
</evidence>
<organism evidence="2 3">
    <name type="scientific">Mycobacterium kansasii</name>
    <dbReference type="NCBI Taxonomy" id="1768"/>
    <lineage>
        <taxon>Bacteria</taxon>
        <taxon>Bacillati</taxon>
        <taxon>Actinomycetota</taxon>
        <taxon>Actinomycetes</taxon>
        <taxon>Mycobacteriales</taxon>
        <taxon>Mycobacteriaceae</taxon>
        <taxon>Mycobacterium</taxon>
    </lineage>
</organism>
<gene>
    <name evidence="2" type="ORF">BZL29_6668</name>
</gene>
<reference evidence="2 3" key="1">
    <citation type="submission" date="2017-02" db="EMBL/GenBank/DDBJ databases">
        <title>Complete genome sequences of Mycobacterium kansasii strains isolated from rhesus macaques.</title>
        <authorList>
            <person name="Panda A."/>
            <person name="Nagaraj S."/>
            <person name="Zhao X."/>
            <person name="Tettelin H."/>
            <person name="Detolla L.J."/>
        </authorList>
    </citation>
    <scope>NUCLEOTIDE SEQUENCE [LARGE SCALE GENOMIC DNA]</scope>
    <source>
        <strain evidence="2 3">11-3469</strain>
    </source>
</reference>
<dbReference type="AlphaFoldDB" id="A0A1V3WMP2"/>
<comment type="caution">
    <text evidence="2">The sequence shown here is derived from an EMBL/GenBank/DDBJ whole genome shotgun (WGS) entry which is preliminary data.</text>
</comment>
<dbReference type="EMBL" id="MVBN01000008">
    <property type="protein sequence ID" value="OOK68230.1"/>
    <property type="molecule type" value="Genomic_DNA"/>
</dbReference>
<proteinExistence type="predicted"/>
<feature type="region of interest" description="Disordered" evidence="1">
    <location>
        <begin position="1"/>
        <end position="41"/>
    </location>
</feature>
<dbReference type="Proteomes" id="UP000188532">
    <property type="component" value="Unassembled WGS sequence"/>
</dbReference>
<evidence type="ECO:0000313" key="3">
    <source>
        <dbReference type="Proteomes" id="UP000188532"/>
    </source>
</evidence>
<feature type="compositionally biased region" description="Basic and acidic residues" evidence="1">
    <location>
        <begin position="8"/>
        <end position="41"/>
    </location>
</feature>
<name>A0A1V3WMP2_MYCKA</name>
<accession>A0A1V3WMP2</accession>
<protein>
    <submittedName>
        <fullName evidence="2">Uncharacterized protein</fullName>
    </submittedName>
</protein>
<sequence length="109" mass="11817">MKAASEVGQRDRRGHADADQHQPDRRTRADQDAVDDGWSHDAVRPAPVCGVSAEHQQLVCGASLLFDDSTVPSLVVIEQLSLLTRKRLDASTEPTSDCEIGVTVIDHGM</sequence>